<dbReference type="SMART" id="SM00062">
    <property type="entry name" value="PBPb"/>
    <property type="match status" value="1"/>
</dbReference>
<keyword evidence="3" id="KW-0732">Signal</keyword>
<dbReference type="Gene3D" id="3.40.190.10">
    <property type="entry name" value="Periplasmic binding protein-like II"/>
    <property type="match status" value="2"/>
</dbReference>
<sequence>MKTSAALTSIEGIVMRVHSSGGRGRLLAVSVLAFMTGLTVAKAAEPALPDYIKSQGVLRVGVKCDYPPSGFLDAQGKFAGIEVEMAKRIAEIAFGSPDKADLQCVTSEARIPALNGKKVDVIIATLGIYPARQKVIDFTIPYAWGASGVVQLKGGKAKSLADFNGKTISVIKGASQAAWLEKNMPQVQTLRLNTVAEALQAVRQGRADGYTGDTSVLFSILSANDDLEILPEQEVFDVSYIGAGIRKNEPEWKAYLDAQITKLRDEKFYSKAVPEVVSDPMVRKEVIKFYETDPPKK</sequence>
<dbReference type="GO" id="GO:0030288">
    <property type="term" value="C:outer membrane-bounded periplasmic space"/>
    <property type="evidence" value="ECO:0007669"/>
    <property type="project" value="TreeGrafter"/>
</dbReference>
<proteinExistence type="inferred from homology"/>
<dbReference type="PANTHER" id="PTHR30085:SF6">
    <property type="entry name" value="ABC TRANSPORTER GLUTAMINE-BINDING PROTEIN GLNH"/>
    <property type="match status" value="1"/>
</dbReference>
<evidence type="ECO:0000313" key="6">
    <source>
        <dbReference type="Proteomes" id="UP001151088"/>
    </source>
</evidence>
<dbReference type="InterPro" id="IPR051455">
    <property type="entry name" value="Bact_solute-bind_prot3"/>
</dbReference>
<keyword evidence="6" id="KW-1185">Reference proteome</keyword>
<evidence type="ECO:0000313" key="5">
    <source>
        <dbReference type="EMBL" id="MCS0496912.1"/>
    </source>
</evidence>
<evidence type="ECO:0000256" key="1">
    <source>
        <dbReference type="ARBA" id="ARBA00010333"/>
    </source>
</evidence>
<dbReference type="GO" id="GO:0005576">
    <property type="term" value="C:extracellular region"/>
    <property type="evidence" value="ECO:0007669"/>
    <property type="project" value="TreeGrafter"/>
</dbReference>
<comment type="similarity">
    <text evidence="1">Belongs to the bacterial solute-binding protein 3 family.</text>
</comment>
<comment type="caution">
    <text evidence="5">The sequence shown here is derived from an EMBL/GenBank/DDBJ whole genome shotgun (WGS) entry which is preliminary data.</text>
</comment>
<dbReference type="PANTHER" id="PTHR30085">
    <property type="entry name" value="AMINO ACID ABC TRANSPORTER PERMEASE"/>
    <property type="match status" value="1"/>
</dbReference>
<dbReference type="SUPFAM" id="SSF53850">
    <property type="entry name" value="Periplasmic binding protein-like II"/>
    <property type="match status" value="1"/>
</dbReference>
<dbReference type="AlphaFoldDB" id="A0A9X2T3C2"/>
<organism evidence="5 6">
    <name type="scientific">Ancylobacter mangrovi</name>
    <dbReference type="NCBI Taxonomy" id="2972472"/>
    <lineage>
        <taxon>Bacteria</taxon>
        <taxon>Pseudomonadati</taxon>
        <taxon>Pseudomonadota</taxon>
        <taxon>Alphaproteobacteria</taxon>
        <taxon>Hyphomicrobiales</taxon>
        <taxon>Xanthobacteraceae</taxon>
        <taxon>Ancylobacter</taxon>
    </lineage>
</organism>
<evidence type="ECO:0000256" key="3">
    <source>
        <dbReference type="ARBA" id="ARBA00022729"/>
    </source>
</evidence>
<dbReference type="InterPro" id="IPR001638">
    <property type="entry name" value="Solute-binding_3/MltF_N"/>
</dbReference>
<dbReference type="RefSeq" id="WP_258734070.1">
    <property type="nucleotide sequence ID" value="NZ_JANTHZ010000008.1"/>
</dbReference>
<name>A0A9X2T3C2_9HYPH</name>
<protein>
    <submittedName>
        <fullName evidence="5">Transporter substrate-binding domain-containing protein</fullName>
    </submittedName>
</protein>
<dbReference type="Proteomes" id="UP001151088">
    <property type="component" value="Unassembled WGS sequence"/>
</dbReference>
<accession>A0A9X2T3C2</accession>
<keyword evidence="2" id="KW-0813">Transport</keyword>
<evidence type="ECO:0000259" key="4">
    <source>
        <dbReference type="SMART" id="SM00062"/>
    </source>
</evidence>
<evidence type="ECO:0000256" key="2">
    <source>
        <dbReference type="ARBA" id="ARBA00022448"/>
    </source>
</evidence>
<dbReference type="GO" id="GO:0006865">
    <property type="term" value="P:amino acid transport"/>
    <property type="evidence" value="ECO:0007669"/>
    <property type="project" value="TreeGrafter"/>
</dbReference>
<reference evidence="5" key="1">
    <citation type="submission" date="2022-08" db="EMBL/GenBank/DDBJ databases">
        <authorList>
            <person name="Li F."/>
        </authorList>
    </citation>
    <scope>NUCLEOTIDE SEQUENCE</scope>
    <source>
        <strain evidence="5">MQZ15Z-1</strain>
    </source>
</reference>
<gene>
    <name evidence="5" type="ORF">NVS89_17640</name>
</gene>
<dbReference type="EMBL" id="JANTHZ010000008">
    <property type="protein sequence ID" value="MCS0496912.1"/>
    <property type="molecule type" value="Genomic_DNA"/>
</dbReference>
<feature type="domain" description="Solute-binding protein family 3/N-terminal" evidence="4">
    <location>
        <begin position="57"/>
        <end position="280"/>
    </location>
</feature>
<dbReference type="Pfam" id="PF00497">
    <property type="entry name" value="SBP_bac_3"/>
    <property type="match status" value="1"/>
</dbReference>